<proteinExistence type="inferred from homology"/>
<dbReference type="EMBL" id="JADOUF010000001">
    <property type="protein sequence ID" value="MBG6138635.1"/>
    <property type="molecule type" value="Genomic_DNA"/>
</dbReference>
<reference evidence="8" key="1">
    <citation type="submission" date="2020-11" db="EMBL/GenBank/DDBJ databases">
        <title>Sequencing the genomes of 1000 actinobacteria strains.</title>
        <authorList>
            <person name="Klenk H.-P."/>
        </authorList>
    </citation>
    <scope>NUCLEOTIDE SEQUENCE</scope>
    <source>
        <strain evidence="8">DSM 45356</strain>
    </source>
</reference>
<dbReference type="InterPro" id="IPR043129">
    <property type="entry name" value="ATPase_NBD"/>
</dbReference>
<keyword evidence="4" id="KW-0346">Stress response</keyword>
<evidence type="ECO:0000256" key="1">
    <source>
        <dbReference type="ARBA" id="ARBA00007381"/>
    </source>
</evidence>
<dbReference type="GO" id="GO:0140662">
    <property type="term" value="F:ATP-dependent protein folding chaperone"/>
    <property type="evidence" value="ECO:0007669"/>
    <property type="project" value="InterPro"/>
</dbReference>
<dbReference type="Proteomes" id="UP000622552">
    <property type="component" value="Unassembled WGS sequence"/>
</dbReference>
<dbReference type="PROSITE" id="PS01036">
    <property type="entry name" value="HSP70_3"/>
    <property type="match status" value="1"/>
</dbReference>
<keyword evidence="5" id="KW-0143">Chaperone</keyword>
<dbReference type="InterPro" id="IPR013126">
    <property type="entry name" value="Hsp_70_fam"/>
</dbReference>
<dbReference type="Gene3D" id="2.130.10.10">
    <property type="entry name" value="YVTN repeat-like/Quinoprotein amine dehydrogenase"/>
    <property type="match status" value="1"/>
</dbReference>
<feature type="compositionally biased region" description="Low complexity" evidence="6">
    <location>
        <begin position="380"/>
        <end position="429"/>
    </location>
</feature>
<feature type="domain" description="Pyrrolo-quinoline quinone repeat" evidence="7">
    <location>
        <begin position="599"/>
        <end position="706"/>
    </location>
</feature>
<dbReference type="PRINTS" id="PR00301">
    <property type="entry name" value="HEATSHOCK70"/>
</dbReference>
<protein>
    <submittedName>
        <fullName evidence="8">Actin-like ATPase involved in cell morphogenesis</fullName>
    </submittedName>
</protein>
<dbReference type="Pfam" id="PF00012">
    <property type="entry name" value="HSP70"/>
    <property type="match status" value="1"/>
</dbReference>
<comment type="caution">
    <text evidence="8">The sequence shown here is derived from an EMBL/GenBank/DDBJ whole genome shotgun (WGS) entry which is preliminary data.</text>
</comment>
<dbReference type="PROSITE" id="PS00329">
    <property type="entry name" value="HSP70_2"/>
    <property type="match status" value="1"/>
</dbReference>
<dbReference type="SUPFAM" id="SSF50998">
    <property type="entry name" value="Quinoprotein alcohol dehydrogenase-like"/>
    <property type="match status" value="1"/>
</dbReference>
<gene>
    <name evidence="8" type="ORF">IW245_004829</name>
</gene>
<evidence type="ECO:0000256" key="2">
    <source>
        <dbReference type="ARBA" id="ARBA00022741"/>
    </source>
</evidence>
<evidence type="ECO:0000259" key="7">
    <source>
        <dbReference type="Pfam" id="PF13360"/>
    </source>
</evidence>
<dbReference type="PANTHER" id="PTHR42749">
    <property type="entry name" value="CELL SHAPE-DETERMINING PROTEIN MREB"/>
    <property type="match status" value="1"/>
</dbReference>
<evidence type="ECO:0000256" key="5">
    <source>
        <dbReference type="ARBA" id="ARBA00023186"/>
    </source>
</evidence>
<keyword evidence="9" id="KW-1185">Reference proteome</keyword>
<evidence type="ECO:0000313" key="8">
    <source>
        <dbReference type="EMBL" id="MBG6138635.1"/>
    </source>
</evidence>
<sequence>MRLAVDLGTSHTVAVVRRDGQPVRALLFDGSPMLPSGVFIDPAGELLTGKDAERLARGAPDRFEPHPKRGVDEGYALLGQTEVAVPDLLAAILRRVSVEARHAGVDPAGGLILTCPADWGTPRRDVLREAARRAGMHDVRLVEEPVAAATYCLDVLGQQISVGQVLAVFDFGGGTLDVTVVRRDPVGLSVLATGGLDDLGGLDVDAALVGHVGQVLAMHDPDAWRRLAAPDTTAEQRDRRAFWAEVRSAKEMLSRASSAPVQVPGREEALHLTREELNRVAGPLIDRAVDETRRVLQRAGVGADVLAGIFLVGGSSRIPLVASRLHARFGVAPMVPEQPELPVAHGGLLCADATDAQMSATPMSAPPVSGVPISGPPVSGVPVSGQPTSGQPYPGAFGQPGTAGAFGQPGQPGTGQPTGPNAIGQVGYPAYPPAPGYAGQPPQATMPPGYPQTGSVPAPPPGTGSATPPQGYAAHTAPRTGGQPFPPPGYGVKPEPVTLVPPRRRKGMWKTPFRFLLPIGMAIVIAAAAGFGPAKNLLKSIGEKASTVTDNLGSNVGGLNTSGKLEQTQNVPLPNTGAAAVAVSGDVAYFGSVKAGGTDIVALPVKGGAEVWHQTVTVAESDIKMTVVSGVLLIGGRDTRAAVNAADGKILWNSKPWKARRDLAYIGTDAIVEGRDGFKPAVFRVDLKTGADKWTRLQPGGDLLINDMRLAYVHRTWGAGAEGVTAAPDEFPESLGAQPEVVMLDDDSGKGFVIDANGKDKVAKSVPLDKSKWAVFGGLVVGIQKDQPTLAAYKMTDLSKAWEIPYPPGTSFGDVSACGPTLVCIATQSSGQSGMSISALKVADGTKAWTHNWTSGSVSNLGCLVLSSKLLCGSKSFGYLNDAVVLDPDHGEKEGRAVGKTVTIRAIAGQRYVQQGYEMTGWAVSVGDLTTDKVTKSLSIGKEQLSTVAISGDTVVMVDGERHVRVMRIS</sequence>
<evidence type="ECO:0000256" key="3">
    <source>
        <dbReference type="ARBA" id="ARBA00022840"/>
    </source>
</evidence>
<accession>A0A8J7GPL8</accession>
<dbReference type="InterPro" id="IPR015943">
    <property type="entry name" value="WD40/YVTN_repeat-like_dom_sf"/>
</dbReference>
<dbReference type="GO" id="GO:0005524">
    <property type="term" value="F:ATP binding"/>
    <property type="evidence" value="ECO:0007669"/>
    <property type="project" value="UniProtKB-KW"/>
</dbReference>
<dbReference type="RefSeq" id="WP_197005372.1">
    <property type="nucleotide sequence ID" value="NZ_BONS01000025.1"/>
</dbReference>
<evidence type="ECO:0000256" key="6">
    <source>
        <dbReference type="SAM" id="MobiDB-lite"/>
    </source>
</evidence>
<keyword evidence="2" id="KW-0547">Nucleotide-binding</keyword>
<dbReference type="AlphaFoldDB" id="A0A8J7GPL8"/>
<dbReference type="InterPro" id="IPR011047">
    <property type="entry name" value="Quinoprotein_ADH-like_sf"/>
</dbReference>
<feature type="region of interest" description="Disordered" evidence="6">
    <location>
        <begin position="380"/>
        <end position="479"/>
    </location>
</feature>
<name>A0A8J7GPL8_9ACTN</name>
<dbReference type="Pfam" id="PF13360">
    <property type="entry name" value="PQQ_2"/>
    <property type="match status" value="1"/>
</dbReference>
<dbReference type="SUPFAM" id="SSF53067">
    <property type="entry name" value="Actin-like ATPase domain"/>
    <property type="match status" value="2"/>
</dbReference>
<keyword evidence="3" id="KW-0067">ATP-binding</keyword>
<organism evidence="8 9">
    <name type="scientific">Longispora fulva</name>
    <dbReference type="NCBI Taxonomy" id="619741"/>
    <lineage>
        <taxon>Bacteria</taxon>
        <taxon>Bacillati</taxon>
        <taxon>Actinomycetota</taxon>
        <taxon>Actinomycetes</taxon>
        <taxon>Micromonosporales</taxon>
        <taxon>Micromonosporaceae</taxon>
        <taxon>Longispora</taxon>
    </lineage>
</organism>
<dbReference type="InterPro" id="IPR018181">
    <property type="entry name" value="Heat_shock_70_CS"/>
</dbReference>
<dbReference type="InterPro" id="IPR002372">
    <property type="entry name" value="PQQ_rpt_dom"/>
</dbReference>
<dbReference type="Gene3D" id="3.30.420.40">
    <property type="match status" value="2"/>
</dbReference>
<evidence type="ECO:0000313" key="9">
    <source>
        <dbReference type="Proteomes" id="UP000622552"/>
    </source>
</evidence>
<dbReference type="PANTHER" id="PTHR42749:SF1">
    <property type="entry name" value="CELL SHAPE-DETERMINING PROTEIN MREB"/>
    <property type="match status" value="1"/>
</dbReference>
<comment type="similarity">
    <text evidence="1">Belongs to the heat shock protein 70 family.</text>
</comment>
<evidence type="ECO:0000256" key="4">
    <source>
        <dbReference type="ARBA" id="ARBA00023016"/>
    </source>
</evidence>
<dbReference type="Gene3D" id="3.90.640.10">
    <property type="entry name" value="Actin, Chain A, domain 4"/>
    <property type="match status" value="1"/>
</dbReference>